<dbReference type="Gene3D" id="1.10.10.60">
    <property type="entry name" value="Homeodomain-like"/>
    <property type="match status" value="2"/>
</dbReference>
<dbReference type="EMBL" id="LZFP01000008">
    <property type="protein sequence ID" value="OBR40433.1"/>
    <property type="molecule type" value="Genomic_DNA"/>
</dbReference>
<protein>
    <recommendedName>
        <fullName evidence="4">HTH araC/xylS-type domain-containing protein</fullName>
    </recommendedName>
</protein>
<evidence type="ECO:0000313" key="5">
    <source>
        <dbReference type="EMBL" id="OBR40433.1"/>
    </source>
</evidence>
<keyword evidence="2" id="KW-0238">DNA-binding</keyword>
<feature type="domain" description="HTH araC/xylS-type" evidence="4">
    <location>
        <begin position="14"/>
        <end position="113"/>
    </location>
</feature>
<dbReference type="SUPFAM" id="SSF46689">
    <property type="entry name" value="Homeodomain-like"/>
    <property type="match status" value="1"/>
</dbReference>
<comment type="caution">
    <text evidence="5">The sequence shown here is derived from an EMBL/GenBank/DDBJ whole genome shotgun (WGS) entry which is preliminary data.</text>
</comment>
<dbReference type="Pfam" id="PF12833">
    <property type="entry name" value="HTH_18"/>
    <property type="match status" value="1"/>
</dbReference>
<dbReference type="PANTHER" id="PTHR43280">
    <property type="entry name" value="ARAC-FAMILY TRANSCRIPTIONAL REGULATOR"/>
    <property type="match status" value="1"/>
</dbReference>
<keyword evidence="1" id="KW-0805">Transcription regulation</keyword>
<dbReference type="KEGG" id="mart:BTR34_01075"/>
<dbReference type="PROSITE" id="PS01124">
    <property type="entry name" value="HTH_ARAC_FAMILY_2"/>
    <property type="match status" value="1"/>
</dbReference>
<dbReference type="InterPro" id="IPR009057">
    <property type="entry name" value="Homeodomain-like_sf"/>
</dbReference>
<evidence type="ECO:0000256" key="1">
    <source>
        <dbReference type="ARBA" id="ARBA00023015"/>
    </source>
</evidence>
<evidence type="ECO:0000256" key="2">
    <source>
        <dbReference type="ARBA" id="ARBA00023125"/>
    </source>
</evidence>
<evidence type="ECO:0000259" key="4">
    <source>
        <dbReference type="PROSITE" id="PS01124"/>
    </source>
</evidence>
<dbReference type="InterPro" id="IPR018060">
    <property type="entry name" value="HTH_AraC"/>
</dbReference>
<dbReference type="GO" id="GO:0003700">
    <property type="term" value="F:DNA-binding transcription factor activity"/>
    <property type="evidence" value="ECO:0007669"/>
    <property type="project" value="InterPro"/>
</dbReference>
<sequence>MGMQRNSSKKTLVDKLSIEIESNLNNDQFGVDSLAQAVGMSRSSLHRKLNKAVGISTSQFIREYRLKRSLEILTSEDITASETAYRVGFSSPTYFNTCFHNFYGYTPGEAKSGIIAEVDSPSVQTSTEAAWVNLKNYNTKKNNLGIHCCAGSIFDLLFL</sequence>
<name>A0A1B7ZCD9_9FLAO</name>
<evidence type="ECO:0000256" key="3">
    <source>
        <dbReference type="ARBA" id="ARBA00023163"/>
    </source>
</evidence>
<dbReference type="Proteomes" id="UP000092164">
    <property type="component" value="Unassembled WGS sequence"/>
</dbReference>
<dbReference type="STRING" id="1836467.BTR34_01075"/>
<dbReference type="SMART" id="SM00342">
    <property type="entry name" value="HTH_ARAC"/>
    <property type="match status" value="1"/>
</dbReference>
<dbReference type="AlphaFoldDB" id="A0A1B7ZCD9"/>
<evidence type="ECO:0000313" key="6">
    <source>
        <dbReference type="Proteomes" id="UP000092164"/>
    </source>
</evidence>
<keyword evidence="3" id="KW-0804">Transcription</keyword>
<accession>A0A1B7ZCD9</accession>
<gene>
    <name evidence="5" type="ORF">A9200_16280</name>
</gene>
<organism evidence="5 6">
    <name type="scientific">Maribacter hydrothermalis</name>
    <dbReference type="NCBI Taxonomy" id="1836467"/>
    <lineage>
        <taxon>Bacteria</taxon>
        <taxon>Pseudomonadati</taxon>
        <taxon>Bacteroidota</taxon>
        <taxon>Flavobacteriia</taxon>
        <taxon>Flavobacteriales</taxon>
        <taxon>Flavobacteriaceae</taxon>
        <taxon>Maribacter</taxon>
    </lineage>
</organism>
<dbReference type="PANTHER" id="PTHR43280:SF2">
    <property type="entry name" value="HTH-TYPE TRANSCRIPTIONAL REGULATOR EXSA"/>
    <property type="match status" value="1"/>
</dbReference>
<proteinExistence type="predicted"/>
<reference evidence="6" key="1">
    <citation type="submission" date="2016-06" db="EMBL/GenBank/DDBJ databases">
        <authorList>
            <person name="Zhan P."/>
        </authorList>
    </citation>
    <scope>NUCLEOTIDE SEQUENCE [LARGE SCALE GENOMIC DNA]</scope>
    <source>
        <strain evidence="6">T28</strain>
    </source>
</reference>
<keyword evidence="6" id="KW-1185">Reference proteome</keyword>
<dbReference type="GO" id="GO:0043565">
    <property type="term" value="F:sequence-specific DNA binding"/>
    <property type="evidence" value="ECO:0007669"/>
    <property type="project" value="InterPro"/>
</dbReference>
<dbReference type="OrthoDB" id="135231at2"/>